<dbReference type="Pfam" id="PF08245">
    <property type="entry name" value="Mur_ligase_M"/>
    <property type="match status" value="1"/>
</dbReference>
<dbReference type="GO" id="GO:0051301">
    <property type="term" value="P:cell division"/>
    <property type="evidence" value="ECO:0007669"/>
    <property type="project" value="UniProtKB-KW"/>
</dbReference>
<feature type="domain" description="Mur ligase C-terminal" evidence="12">
    <location>
        <begin position="308"/>
        <end position="425"/>
    </location>
</feature>
<evidence type="ECO:0000313" key="14">
    <source>
        <dbReference type="EMBL" id="OAA31419.1"/>
    </source>
</evidence>
<dbReference type="InterPro" id="IPR005863">
    <property type="entry name" value="UDP-N-AcMur_synth"/>
</dbReference>
<dbReference type="InterPro" id="IPR036565">
    <property type="entry name" value="Mur-like_cat_sf"/>
</dbReference>
<dbReference type="InterPro" id="IPR035911">
    <property type="entry name" value="MurE/MurF_N"/>
</dbReference>
<comment type="subcellular location">
    <subcellularLocation>
        <location evidence="10">Cytoplasm</location>
    </subcellularLocation>
</comment>
<protein>
    <recommendedName>
        <fullName evidence="10">UDP-N-acetylmuramoyl-tripeptide--D-alanyl-D-alanine ligase</fullName>
        <ecNumber evidence="10">6.3.2.10</ecNumber>
    </recommendedName>
</protein>
<keyword evidence="3 10" id="KW-0132">Cell division</keyword>
<keyword evidence="5" id="KW-0067">ATP-binding</keyword>
<evidence type="ECO:0000313" key="15">
    <source>
        <dbReference type="Proteomes" id="UP000077339"/>
    </source>
</evidence>
<keyword evidence="1" id="KW-0963">Cytoplasm</keyword>
<dbReference type="PANTHER" id="PTHR43024">
    <property type="entry name" value="UDP-N-ACETYLMURAMOYL-TRIPEPTIDE--D-ALANYL-D-ALANINE LIGASE"/>
    <property type="match status" value="1"/>
</dbReference>
<dbReference type="GO" id="GO:0008360">
    <property type="term" value="P:regulation of cell shape"/>
    <property type="evidence" value="ECO:0007669"/>
    <property type="project" value="UniProtKB-KW"/>
</dbReference>
<dbReference type="EMBL" id="JFHK01000004">
    <property type="protein sequence ID" value="OAA31419.1"/>
    <property type="molecule type" value="Genomic_DNA"/>
</dbReference>
<evidence type="ECO:0000256" key="10">
    <source>
        <dbReference type="RuleBase" id="RU004136"/>
    </source>
</evidence>
<evidence type="ECO:0000259" key="11">
    <source>
        <dbReference type="Pfam" id="PF01225"/>
    </source>
</evidence>
<dbReference type="PANTHER" id="PTHR43024:SF1">
    <property type="entry name" value="UDP-N-ACETYLMURAMOYL-TRIPEPTIDE--D-ALANYL-D-ALANINE LIGASE"/>
    <property type="match status" value="1"/>
</dbReference>
<dbReference type="SUPFAM" id="SSF63418">
    <property type="entry name" value="MurE/MurF N-terminal domain"/>
    <property type="match status" value="1"/>
</dbReference>
<accession>A0A182C7B1</accession>
<evidence type="ECO:0000256" key="8">
    <source>
        <dbReference type="ARBA" id="ARBA00023306"/>
    </source>
</evidence>
<dbReference type="GO" id="GO:0008766">
    <property type="term" value="F:UDP-N-acetylmuramoylalanyl-D-glutamyl-2,6-diaminopimelate-D-alanyl-D-alanine ligase activity"/>
    <property type="evidence" value="ECO:0007669"/>
    <property type="project" value="RHEA"/>
</dbReference>
<dbReference type="Gene3D" id="3.40.1390.10">
    <property type="entry name" value="MurE/MurF, N-terminal domain"/>
    <property type="match status" value="1"/>
</dbReference>
<keyword evidence="2" id="KW-0436">Ligase</keyword>
<evidence type="ECO:0000256" key="9">
    <source>
        <dbReference type="ARBA" id="ARBA00023316"/>
    </source>
</evidence>
<dbReference type="UniPathway" id="UPA00219"/>
<feature type="domain" description="Mur ligase central" evidence="13">
    <location>
        <begin position="97"/>
        <end position="258"/>
    </location>
</feature>
<evidence type="ECO:0000256" key="6">
    <source>
        <dbReference type="ARBA" id="ARBA00022960"/>
    </source>
</evidence>
<dbReference type="EC" id="6.3.2.10" evidence="10"/>
<keyword evidence="4" id="KW-0547">Nucleotide-binding</keyword>
<dbReference type="InterPro" id="IPR036615">
    <property type="entry name" value="Mur_ligase_C_dom_sf"/>
</dbReference>
<dbReference type="AlphaFoldDB" id="A0A182C7B1"/>
<dbReference type="Gene3D" id="3.40.1190.10">
    <property type="entry name" value="Mur-like, catalytic domain"/>
    <property type="match status" value="1"/>
</dbReference>
<dbReference type="SUPFAM" id="SSF53623">
    <property type="entry name" value="MurD-like peptide ligases, catalytic domain"/>
    <property type="match status" value="1"/>
</dbReference>
<dbReference type="GO" id="GO:0005524">
    <property type="term" value="F:ATP binding"/>
    <property type="evidence" value="ECO:0007669"/>
    <property type="project" value="UniProtKB-KW"/>
</dbReference>
<dbReference type="InterPro" id="IPR013221">
    <property type="entry name" value="Mur_ligase_cen"/>
</dbReference>
<feature type="domain" description="Mur ligase N-terminal catalytic" evidence="11">
    <location>
        <begin position="19"/>
        <end position="62"/>
    </location>
</feature>
<dbReference type="Proteomes" id="UP000077339">
    <property type="component" value="Unassembled WGS sequence"/>
</dbReference>
<dbReference type="SUPFAM" id="SSF53244">
    <property type="entry name" value="MurD-like peptide ligases, peptide-binding domain"/>
    <property type="match status" value="1"/>
</dbReference>
<sequence>MMNEEIITEFLKLTDGKKLKIDSRKVEPGDVFIALKGKHSDGNDFVIDALKRGAFSAVTSKKISDERVFFAEDPGRLLLESAKKILQTSKIEFRIGITGSNGKTTTKELLHQALTKMEPTFKTPGNYNTEIGLPLAILEKREELNASRYGIFELAADKKGDIKRLIELVKPNISILTNIGTAHLGNYKSYNELFDEKFSVFSELRDHDTAVANGDNSRLVKRLERATFRTLLFGETKGLLLLDEYYYMNGNTMVVLDFSGNKRLIRLKGIWNKGQIKSLMAAYLTMHAMGIELPELLLLDSTLPFDNRFKVHDYSGIRVINDCYNSSIESVMVAVEAISRLSKGEKIAVIGSILEQGSHSKAAHHKLAELLRDFDSIVLYTADPQVEYVTELVTPSLVSNSVEDIVNWLVKHVKKRTIVYFKASRSVMLEKVLNAFKEKIMKNE</sequence>
<keyword evidence="9 10" id="KW-0961">Cell wall biogenesis/degradation</keyword>
<comment type="function">
    <text evidence="10">Involved in cell wall formation. Catalyzes the final step in the synthesis of UDP-N-acetylmuramoyl-pentapeptide, the precursor of murein.</text>
</comment>
<evidence type="ECO:0000256" key="5">
    <source>
        <dbReference type="ARBA" id="ARBA00022840"/>
    </source>
</evidence>
<evidence type="ECO:0000259" key="13">
    <source>
        <dbReference type="Pfam" id="PF08245"/>
    </source>
</evidence>
<keyword evidence="8 10" id="KW-0131">Cell cycle</keyword>
<keyword evidence="15" id="KW-1185">Reference proteome</keyword>
<comment type="caution">
    <text evidence="14">The sequence shown here is derived from an EMBL/GenBank/DDBJ whole genome shotgun (WGS) entry which is preliminary data.</text>
</comment>
<dbReference type="GO" id="GO:0071555">
    <property type="term" value="P:cell wall organization"/>
    <property type="evidence" value="ECO:0007669"/>
    <property type="project" value="UniProtKB-KW"/>
</dbReference>
<proteinExistence type="predicted"/>
<dbReference type="InterPro" id="IPR000713">
    <property type="entry name" value="Mur_ligase_N"/>
</dbReference>
<evidence type="ECO:0000259" key="12">
    <source>
        <dbReference type="Pfam" id="PF02875"/>
    </source>
</evidence>
<reference evidence="14 15" key="1">
    <citation type="submission" date="2014-02" db="EMBL/GenBank/DDBJ databases">
        <title>Kosmotoga genome sequencing.</title>
        <authorList>
            <person name="Pollo S.M."/>
            <person name="Charchuk R."/>
            <person name="Nesbo C.L."/>
        </authorList>
    </citation>
    <scope>NUCLEOTIDE SEQUENCE [LARGE SCALE GENOMIC DNA]</scope>
    <source>
        <strain evidence="14 15">S304</strain>
    </source>
</reference>
<dbReference type="Pfam" id="PF01225">
    <property type="entry name" value="Mur_ligase"/>
    <property type="match status" value="1"/>
</dbReference>
<evidence type="ECO:0000256" key="2">
    <source>
        <dbReference type="ARBA" id="ARBA00022598"/>
    </source>
</evidence>
<evidence type="ECO:0000256" key="1">
    <source>
        <dbReference type="ARBA" id="ARBA00022490"/>
    </source>
</evidence>
<dbReference type="PATRIC" id="fig|1453497.3.peg.1580"/>
<dbReference type="STRING" id="1453497.AT15_07950"/>
<gene>
    <name evidence="14" type="ORF">AT15_07950</name>
</gene>
<evidence type="ECO:0000256" key="4">
    <source>
        <dbReference type="ARBA" id="ARBA00022741"/>
    </source>
</evidence>
<dbReference type="InterPro" id="IPR004101">
    <property type="entry name" value="Mur_ligase_C"/>
</dbReference>
<comment type="catalytic activity">
    <reaction evidence="10">
        <text>D-alanyl-D-alanine + UDP-N-acetyl-alpha-D-muramoyl-L-alanyl-gamma-D-glutamyl-meso-2,6-diaminopimelate + ATP = UDP-N-acetyl-alpha-D-muramoyl-L-alanyl-gamma-D-glutamyl-meso-2,6-diaminopimeloyl-D-alanyl-D-alanine + ADP + phosphate + H(+)</text>
        <dbReference type="Rhea" id="RHEA:28374"/>
        <dbReference type="ChEBI" id="CHEBI:15378"/>
        <dbReference type="ChEBI" id="CHEBI:30616"/>
        <dbReference type="ChEBI" id="CHEBI:43474"/>
        <dbReference type="ChEBI" id="CHEBI:57822"/>
        <dbReference type="ChEBI" id="CHEBI:61386"/>
        <dbReference type="ChEBI" id="CHEBI:83905"/>
        <dbReference type="ChEBI" id="CHEBI:456216"/>
        <dbReference type="EC" id="6.3.2.10"/>
    </reaction>
</comment>
<name>A0A182C7B1_9BACT</name>
<keyword evidence="7 10" id="KW-0573">Peptidoglycan synthesis</keyword>
<dbReference type="Gene3D" id="3.90.190.20">
    <property type="entry name" value="Mur ligase, C-terminal domain"/>
    <property type="match status" value="1"/>
</dbReference>
<dbReference type="Pfam" id="PF02875">
    <property type="entry name" value="Mur_ligase_C"/>
    <property type="match status" value="1"/>
</dbReference>
<dbReference type="GO" id="GO:0047480">
    <property type="term" value="F:UDP-N-acetylmuramoyl-tripeptide-D-alanyl-D-alanine ligase activity"/>
    <property type="evidence" value="ECO:0007669"/>
    <property type="project" value="UniProtKB-EC"/>
</dbReference>
<evidence type="ECO:0000256" key="7">
    <source>
        <dbReference type="ARBA" id="ARBA00022984"/>
    </source>
</evidence>
<evidence type="ECO:0000256" key="3">
    <source>
        <dbReference type="ARBA" id="ARBA00022618"/>
    </source>
</evidence>
<organism evidence="14 15">
    <name type="scientific">Kosmotoga arenicorallina S304</name>
    <dbReference type="NCBI Taxonomy" id="1453497"/>
    <lineage>
        <taxon>Bacteria</taxon>
        <taxon>Thermotogati</taxon>
        <taxon>Thermotogota</taxon>
        <taxon>Thermotogae</taxon>
        <taxon>Kosmotogales</taxon>
        <taxon>Kosmotogaceae</taxon>
        <taxon>Kosmotoga</taxon>
    </lineage>
</organism>
<dbReference type="InterPro" id="IPR051046">
    <property type="entry name" value="MurCDEF_CellWall_CoF430Synth"/>
</dbReference>
<comment type="pathway">
    <text evidence="10">Cell wall biogenesis; peptidoglycan biosynthesis.</text>
</comment>
<keyword evidence="6 10" id="KW-0133">Cell shape</keyword>
<dbReference type="NCBIfam" id="TIGR01143">
    <property type="entry name" value="murF"/>
    <property type="match status" value="1"/>
</dbReference>
<dbReference type="GO" id="GO:0005737">
    <property type="term" value="C:cytoplasm"/>
    <property type="evidence" value="ECO:0007669"/>
    <property type="project" value="UniProtKB-SubCell"/>
</dbReference>
<dbReference type="GO" id="GO:0009252">
    <property type="term" value="P:peptidoglycan biosynthetic process"/>
    <property type="evidence" value="ECO:0007669"/>
    <property type="project" value="UniProtKB-UniPathway"/>
</dbReference>